<comment type="subcellular location">
    <subcellularLocation>
        <location evidence="1">Membrane</location>
    </subcellularLocation>
</comment>
<name>A0AAV9IX43_CYACA</name>
<keyword evidence="2 5" id="KW-0812">Transmembrane</keyword>
<dbReference type="AlphaFoldDB" id="A0AAV9IX43"/>
<evidence type="ECO:0000256" key="5">
    <source>
        <dbReference type="SAM" id="Phobius"/>
    </source>
</evidence>
<evidence type="ECO:0000259" key="6">
    <source>
        <dbReference type="Pfam" id="PF04116"/>
    </source>
</evidence>
<reference evidence="7 8" key="1">
    <citation type="submission" date="2022-07" db="EMBL/GenBank/DDBJ databases">
        <title>Genome-wide signatures of adaptation to extreme environments.</title>
        <authorList>
            <person name="Cho C.H."/>
            <person name="Yoon H.S."/>
        </authorList>
    </citation>
    <scope>NUCLEOTIDE SEQUENCE [LARGE SCALE GENOMIC DNA]</scope>
    <source>
        <strain evidence="7 8">DBV 063 E5</strain>
    </source>
</reference>
<organism evidence="7 8">
    <name type="scientific">Cyanidium caldarium</name>
    <name type="common">Red alga</name>
    <dbReference type="NCBI Taxonomy" id="2771"/>
    <lineage>
        <taxon>Eukaryota</taxon>
        <taxon>Rhodophyta</taxon>
        <taxon>Bangiophyceae</taxon>
        <taxon>Cyanidiales</taxon>
        <taxon>Cyanidiaceae</taxon>
        <taxon>Cyanidium</taxon>
    </lineage>
</organism>
<dbReference type="EMBL" id="JANCYW010000008">
    <property type="protein sequence ID" value="KAK4536373.1"/>
    <property type="molecule type" value="Genomic_DNA"/>
</dbReference>
<comment type="caution">
    <text evidence="7">The sequence shown here is derived from an EMBL/GenBank/DDBJ whole genome shotgun (WGS) entry which is preliminary data.</text>
</comment>
<dbReference type="InterPro" id="IPR050307">
    <property type="entry name" value="Sterol_Desaturase_Related"/>
</dbReference>
<dbReference type="InterPro" id="IPR006694">
    <property type="entry name" value="Fatty_acid_hydroxylase"/>
</dbReference>
<protein>
    <recommendedName>
        <fullName evidence="6">Fatty acid hydroxylase domain-containing protein</fullName>
    </recommendedName>
</protein>
<keyword evidence="4 5" id="KW-0472">Membrane</keyword>
<evidence type="ECO:0000313" key="7">
    <source>
        <dbReference type="EMBL" id="KAK4536373.1"/>
    </source>
</evidence>
<gene>
    <name evidence="7" type="ORF">CDCA_CDCA08G2398</name>
</gene>
<evidence type="ECO:0000256" key="1">
    <source>
        <dbReference type="ARBA" id="ARBA00004370"/>
    </source>
</evidence>
<dbReference type="Proteomes" id="UP001301350">
    <property type="component" value="Unassembled WGS sequence"/>
</dbReference>
<dbReference type="GO" id="GO:0016491">
    <property type="term" value="F:oxidoreductase activity"/>
    <property type="evidence" value="ECO:0007669"/>
    <property type="project" value="InterPro"/>
</dbReference>
<evidence type="ECO:0000256" key="3">
    <source>
        <dbReference type="ARBA" id="ARBA00022989"/>
    </source>
</evidence>
<evidence type="ECO:0000256" key="2">
    <source>
        <dbReference type="ARBA" id="ARBA00022692"/>
    </source>
</evidence>
<dbReference type="GO" id="GO:0016020">
    <property type="term" value="C:membrane"/>
    <property type="evidence" value="ECO:0007669"/>
    <property type="project" value="UniProtKB-SubCell"/>
</dbReference>
<dbReference type="PANTHER" id="PTHR11863">
    <property type="entry name" value="STEROL DESATURASE"/>
    <property type="match status" value="1"/>
</dbReference>
<dbReference type="GO" id="GO:0005506">
    <property type="term" value="F:iron ion binding"/>
    <property type="evidence" value="ECO:0007669"/>
    <property type="project" value="InterPro"/>
</dbReference>
<feature type="domain" description="Fatty acid hydroxylase" evidence="6">
    <location>
        <begin position="111"/>
        <end position="242"/>
    </location>
</feature>
<sequence>MHPSEVIANFCATRHVPLSLVCFICHAVVFHGGCALFALLDRKRWLQRYKELKGDQLKYRDMIGCVLRNQLLLLLPPMLLCERLGWAFVYREADGTVRQEGVFQYAVNAMWMTLGHDLFFYVGHRFVLHSPQGFKFFQHDMHHSTKASVALSSMYMAPCDYMLEICVPYLVPLCLLRADPLFNLAAITFGGIGGMYEHSGYNFCPQVPGLSTMAHGMHHTRYNCSFSDGVGSSNLMDNMFRTDYEHMYPKWAGKKSFRSATASG</sequence>
<proteinExistence type="predicted"/>
<dbReference type="GO" id="GO:0008610">
    <property type="term" value="P:lipid biosynthetic process"/>
    <property type="evidence" value="ECO:0007669"/>
    <property type="project" value="InterPro"/>
</dbReference>
<evidence type="ECO:0000256" key="4">
    <source>
        <dbReference type="ARBA" id="ARBA00023136"/>
    </source>
</evidence>
<accession>A0AAV9IX43</accession>
<keyword evidence="3 5" id="KW-1133">Transmembrane helix</keyword>
<keyword evidence="8" id="KW-1185">Reference proteome</keyword>
<feature type="transmembrane region" description="Helical" evidence="5">
    <location>
        <begin position="18"/>
        <end position="40"/>
    </location>
</feature>
<evidence type="ECO:0000313" key="8">
    <source>
        <dbReference type="Proteomes" id="UP001301350"/>
    </source>
</evidence>
<dbReference type="Pfam" id="PF04116">
    <property type="entry name" value="FA_hydroxylase"/>
    <property type="match status" value="1"/>
</dbReference>